<evidence type="ECO:0000256" key="1">
    <source>
        <dbReference type="ARBA" id="ARBA00005771"/>
    </source>
</evidence>
<dbReference type="Pfam" id="PF00685">
    <property type="entry name" value="Sulfotransfer_1"/>
    <property type="match status" value="1"/>
</dbReference>
<sequence>MSYTVRQLSPEEAEVMDRAFGIKNSLMEYNPGKCLLPPFHDKIAQQIIDAPVREDDVWLISFPRTGSTWCQEMIWLIGNDLDFETARNTIQQIRAPLIEMSTVLIQYQDTLGQELLGNSVDLVNNLPSPRYIKSHLPLPLLPTELDKIKPKIIYTCRNPKDMCVSYYHHCQMFHQLDITFEEFCDQMIRGLTPMGALFPHYLSFWEKRHETNILFLKYEDMKKDLRGTLKKIANFMEKSYTEEEYDKLCDFLSFQNMRDNRGCNLEVLLESKYGKDYFKKTGKYFIRKGQVGDWKNHMSPELAKRFDDWIEENTRGTGLTFD</sequence>
<dbReference type="HOGENOM" id="CLU_027239_1_1_1"/>
<gene>
    <name evidence="4" type="primary">AUGUSTUS-3.0.2_12015</name>
    <name evidence="4" type="ORF">TcasGA2_TC012015</name>
</gene>
<reference evidence="4 5" key="2">
    <citation type="journal article" date="2010" name="Nucleic Acids Res.">
        <title>BeetleBase in 2010: revisions to provide comprehensive genomic information for Tribolium castaneum.</title>
        <authorList>
            <person name="Kim H.S."/>
            <person name="Murphy T."/>
            <person name="Xia J."/>
            <person name="Caragea D."/>
            <person name="Park Y."/>
            <person name="Beeman R.W."/>
            <person name="Lorenzen M.D."/>
            <person name="Butcher S."/>
            <person name="Manak J.R."/>
            <person name="Brown S.J."/>
        </authorList>
    </citation>
    <scope>GENOME REANNOTATION</scope>
    <source>
        <strain evidence="4 5">Georgia GA2</strain>
    </source>
</reference>
<evidence type="ECO:0000256" key="2">
    <source>
        <dbReference type="ARBA" id="ARBA00022679"/>
    </source>
</evidence>
<dbReference type="InterPro" id="IPR027417">
    <property type="entry name" value="P-loop_NTPase"/>
</dbReference>
<organism evidence="4 5">
    <name type="scientific">Tribolium castaneum</name>
    <name type="common">Red flour beetle</name>
    <dbReference type="NCBI Taxonomy" id="7070"/>
    <lineage>
        <taxon>Eukaryota</taxon>
        <taxon>Metazoa</taxon>
        <taxon>Ecdysozoa</taxon>
        <taxon>Arthropoda</taxon>
        <taxon>Hexapoda</taxon>
        <taxon>Insecta</taxon>
        <taxon>Pterygota</taxon>
        <taxon>Neoptera</taxon>
        <taxon>Endopterygota</taxon>
        <taxon>Coleoptera</taxon>
        <taxon>Polyphaga</taxon>
        <taxon>Cucujiformia</taxon>
        <taxon>Tenebrionidae</taxon>
        <taxon>Tenebrionidae incertae sedis</taxon>
        <taxon>Tribolium</taxon>
    </lineage>
</organism>
<reference evidence="4 5" key="1">
    <citation type="journal article" date="2008" name="Nature">
        <title>The genome of the model beetle and pest Tribolium castaneum.</title>
        <authorList>
            <consortium name="Tribolium Genome Sequencing Consortium"/>
            <person name="Richards S."/>
            <person name="Gibbs R.A."/>
            <person name="Weinstock G.M."/>
            <person name="Brown S.J."/>
            <person name="Denell R."/>
            <person name="Beeman R.W."/>
            <person name="Gibbs R."/>
            <person name="Beeman R.W."/>
            <person name="Brown S.J."/>
            <person name="Bucher G."/>
            <person name="Friedrich M."/>
            <person name="Grimmelikhuijzen C.J."/>
            <person name="Klingler M."/>
            <person name="Lorenzen M."/>
            <person name="Richards S."/>
            <person name="Roth S."/>
            <person name="Schroder R."/>
            <person name="Tautz D."/>
            <person name="Zdobnov E.M."/>
            <person name="Muzny D."/>
            <person name="Gibbs R.A."/>
            <person name="Weinstock G.M."/>
            <person name="Attaway T."/>
            <person name="Bell S."/>
            <person name="Buhay C.J."/>
            <person name="Chandrabose M.N."/>
            <person name="Chavez D."/>
            <person name="Clerk-Blankenburg K.P."/>
            <person name="Cree A."/>
            <person name="Dao M."/>
            <person name="Davis C."/>
            <person name="Chacko J."/>
            <person name="Dinh H."/>
            <person name="Dugan-Rocha S."/>
            <person name="Fowler G."/>
            <person name="Garner T.T."/>
            <person name="Garnes J."/>
            <person name="Gnirke A."/>
            <person name="Hawes A."/>
            <person name="Hernandez J."/>
            <person name="Hines S."/>
            <person name="Holder M."/>
            <person name="Hume J."/>
            <person name="Jhangiani S.N."/>
            <person name="Joshi V."/>
            <person name="Khan Z.M."/>
            <person name="Jackson L."/>
            <person name="Kovar C."/>
            <person name="Kowis A."/>
            <person name="Lee S."/>
            <person name="Lewis L.R."/>
            <person name="Margolis J."/>
            <person name="Morgan M."/>
            <person name="Nazareth L.V."/>
            <person name="Nguyen N."/>
            <person name="Okwuonu G."/>
            <person name="Parker D."/>
            <person name="Richards S."/>
            <person name="Ruiz S.J."/>
            <person name="Santibanez J."/>
            <person name="Savard J."/>
            <person name="Scherer S.E."/>
            <person name="Schneider B."/>
            <person name="Sodergren E."/>
            <person name="Tautz D."/>
            <person name="Vattahil S."/>
            <person name="Villasana D."/>
            <person name="White C.S."/>
            <person name="Wright R."/>
            <person name="Park Y."/>
            <person name="Beeman R.W."/>
            <person name="Lord J."/>
            <person name="Oppert B."/>
            <person name="Lorenzen M."/>
            <person name="Brown S."/>
            <person name="Wang L."/>
            <person name="Savard J."/>
            <person name="Tautz D."/>
            <person name="Richards S."/>
            <person name="Weinstock G."/>
            <person name="Gibbs R.A."/>
            <person name="Liu Y."/>
            <person name="Worley K."/>
            <person name="Weinstock G."/>
            <person name="Elsik C.G."/>
            <person name="Reese J.T."/>
            <person name="Elhaik E."/>
            <person name="Landan G."/>
            <person name="Graur D."/>
            <person name="Arensburger P."/>
            <person name="Atkinson P."/>
            <person name="Beeman R.W."/>
            <person name="Beidler J."/>
            <person name="Brown S.J."/>
            <person name="Demuth J.P."/>
            <person name="Drury D.W."/>
            <person name="Du Y.Z."/>
            <person name="Fujiwara H."/>
            <person name="Lorenzen M."/>
            <person name="Maselli V."/>
            <person name="Osanai M."/>
            <person name="Park Y."/>
            <person name="Robertson H.M."/>
            <person name="Tu Z."/>
            <person name="Wang J.J."/>
            <person name="Wang S."/>
            <person name="Richards S."/>
            <person name="Song H."/>
            <person name="Zhang L."/>
            <person name="Sodergren E."/>
            <person name="Werner D."/>
            <person name="Stanke M."/>
            <person name="Morgenstern B."/>
            <person name="Solovyev V."/>
            <person name="Kosarev P."/>
            <person name="Brown G."/>
            <person name="Chen H.C."/>
            <person name="Ermolaeva O."/>
            <person name="Hlavina W."/>
            <person name="Kapustin Y."/>
            <person name="Kiryutin B."/>
            <person name="Kitts P."/>
            <person name="Maglott D."/>
            <person name="Pruitt K."/>
            <person name="Sapojnikov V."/>
            <person name="Souvorov A."/>
            <person name="Mackey A.J."/>
            <person name="Waterhouse R.M."/>
            <person name="Wyder S."/>
            <person name="Zdobnov E.M."/>
            <person name="Zdobnov E.M."/>
            <person name="Wyder S."/>
            <person name="Kriventseva E.V."/>
            <person name="Kadowaki T."/>
            <person name="Bork P."/>
            <person name="Aranda M."/>
            <person name="Bao R."/>
            <person name="Beermann A."/>
            <person name="Berns N."/>
            <person name="Bolognesi R."/>
            <person name="Bonneton F."/>
            <person name="Bopp D."/>
            <person name="Brown S.J."/>
            <person name="Bucher G."/>
            <person name="Butts T."/>
            <person name="Chaumot A."/>
            <person name="Denell R.E."/>
            <person name="Ferrier D.E."/>
            <person name="Friedrich M."/>
            <person name="Gordon C.M."/>
            <person name="Jindra M."/>
            <person name="Klingler M."/>
            <person name="Lan Q."/>
            <person name="Lattorff H.M."/>
            <person name="Laudet V."/>
            <person name="von Levetsow C."/>
            <person name="Liu Z."/>
            <person name="Lutz R."/>
            <person name="Lynch J.A."/>
            <person name="da Fonseca R.N."/>
            <person name="Posnien N."/>
            <person name="Reuter R."/>
            <person name="Roth S."/>
            <person name="Savard J."/>
            <person name="Schinko J.B."/>
            <person name="Schmitt C."/>
            <person name="Schoppmeier M."/>
            <person name="Schroder R."/>
            <person name="Shippy T.D."/>
            <person name="Simonnet F."/>
            <person name="Marques-Souza H."/>
            <person name="Tautz D."/>
            <person name="Tomoyasu Y."/>
            <person name="Trauner J."/>
            <person name="Van der Zee M."/>
            <person name="Vervoort M."/>
            <person name="Wittkopp N."/>
            <person name="Wimmer E.A."/>
            <person name="Yang X."/>
            <person name="Jones A.K."/>
            <person name="Sattelle D.B."/>
            <person name="Ebert P.R."/>
            <person name="Nelson D."/>
            <person name="Scott J.G."/>
            <person name="Beeman R.W."/>
            <person name="Muthukrishnan S."/>
            <person name="Kramer K.J."/>
            <person name="Arakane Y."/>
            <person name="Beeman R.W."/>
            <person name="Zhu Q."/>
            <person name="Hogenkamp D."/>
            <person name="Dixit R."/>
            <person name="Oppert B."/>
            <person name="Jiang H."/>
            <person name="Zou Z."/>
            <person name="Marshall J."/>
            <person name="Elpidina E."/>
            <person name="Vinokurov K."/>
            <person name="Oppert C."/>
            <person name="Zou Z."/>
            <person name="Evans J."/>
            <person name="Lu Z."/>
            <person name="Zhao P."/>
            <person name="Sumathipala N."/>
            <person name="Altincicek B."/>
            <person name="Vilcinskas A."/>
            <person name="Williams M."/>
            <person name="Hultmark D."/>
            <person name="Hetru C."/>
            <person name="Jiang H."/>
            <person name="Grimmelikhuijzen C.J."/>
            <person name="Hauser F."/>
            <person name="Cazzamali G."/>
            <person name="Williamson M."/>
            <person name="Park Y."/>
            <person name="Li B."/>
            <person name="Tanaka Y."/>
            <person name="Predel R."/>
            <person name="Neupert S."/>
            <person name="Schachtner J."/>
            <person name="Verleyen P."/>
            <person name="Raible F."/>
            <person name="Bork P."/>
            <person name="Friedrich M."/>
            <person name="Walden K.K."/>
            <person name="Robertson H.M."/>
            <person name="Angeli S."/>
            <person name="Foret S."/>
            <person name="Bucher G."/>
            <person name="Schuetz S."/>
            <person name="Maleszka R."/>
            <person name="Wimmer E.A."/>
            <person name="Beeman R.W."/>
            <person name="Lorenzen M."/>
            <person name="Tomoyasu Y."/>
            <person name="Miller S.C."/>
            <person name="Grossmann D."/>
            <person name="Bucher G."/>
        </authorList>
    </citation>
    <scope>NUCLEOTIDE SEQUENCE [LARGE SCALE GENOMIC DNA]</scope>
    <source>
        <strain evidence="4 5">Georgia GA2</strain>
    </source>
</reference>
<dbReference type="eggNOG" id="KOG1584">
    <property type="taxonomic scope" value="Eukaryota"/>
</dbReference>
<dbReference type="EMBL" id="KQ971372">
    <property type="protein sequence ID" value="EFA09867.1"/>
    <property type="molecule type" value="Genomic_DNA"/>
</dbReference>
<dbReference type="InterPro" id="IPR000863">
    <property type="entry name" value="Sulfotransferase_dom"/>
</dbReference>
<dbReference type="GO" id="GO:0051923">
    <property type="term" value="P:sulfation"/>
    <property type="evidence" value="ECO:0000318"/>
    <property type="project" value="GO_Central"/>
</dbReference>
<keyword evidence="5" id="KW-1185">Reference proteome</keyword>
<dbReference type="Proteomes" id="UP000007266">
    <property type="component" value="Linkage group 9"/>
</dbReference>
<evidence type="ECO:0000259" key="3">
    <source>
        <dbReference type="Pfam" id="PF00685"/>
    </source>
</evidence>
<dbReference type="OMA" id="SMSMMPL"/>
<feature type="domain" description="Sulfotransferase" evidence="3">
    <location>
        <begin position="55"/>
        <end position="318"/>
    </location>
</feature>
<name>D6X2G0_TRICA</name>
<comment type="similarity">
    <text evidence="1">Belongs to the sulfotransferase 1 family.</text>
</comment>
<evidence type="ECO:0000313" key="5">
    <source>
        <dbReference type="Proteomes" id="UP000007266"/>
    </source>
</evidence>
<dbReference type="PhylomeDB" id="D6X2G0"/>
<keyword evidence="2" id="KW-0808">Transferase</keyword>
<dbReference type="Gene3D" id="3.40.50.300">
    <property type="entry name" value="P-loop containing nucleotide triphosphate hydrolases"/>
    <property type="match status" value="1"/>
</dbReference>
<dbReference type="KEGG" id="tca:655384"/>
<proteinExistence type="inferred from homology"/>
<dbReference type="FunCoup" id="D6X2G0">
    <property type="interactions" value="16"/>
</dbReference>
<protein>
    <submittedName>
        <fullName evidence="4">Amine sulfotransferase-like Protein</fullName>
    </submittedName>
</protein>
<dbReference type="GO" id="GO:0008146">
    <property type="term" value="F:sulfotransferase activity"/>
    <property type="evidence" value="ECO:0000318"/>
    <property type="project" value="GO_Central"/>
</dbReference>
<evidence type="ECO:0000313" key="4">
    <source>
        <dbReference type="EMBL" id="EFA09867.1"/>
    </source>
</evidence>
<dbReference type="GO" id="GO:0005737">
    <property type="term" value="C:cytoplasm"/>
    <property type="evidence" value="ECO:0000318"/>
    <property type="project" value="GO_Central"/>
</dbReference>
<dbReference type="OrthoDB" id="205623at2759"/>
<dbReference type="AlphaFoldDB" id="D6X2G0"/>
<accession>D6X2G0</accession>
<dbReference type="SUPFAM" id="SSF52540">
    <property type="entry name" value="P-loop containing nucleoside triphosphate hydrolases"/>
    <property type="match status" value="1"/>
</dbReference>
<dbReference type="InParanoid" id="D6X2G0"/>
<dbReference type="PANTHER" id="PTHR11783">
    <property type="entry name" value="SULFOTRANSFERASE SULT"/>
    <property type="match status" value="1"/>
</dbReference>